<feature type="active site" description="Charge relay system" evidence="10">
    <location>
        <position position="74"/>
    </location>
</feature>
<comment type="subcellular location">
    <subcellularLocation>
        <location evidence="1">Cell membrane</location>
        <topology evidence="1">Single-pass membrane protein</topology>
    </subcellularLocation>
</comment>
<evidence type="ECO:0000256" key="8">
    <source>
        <dbReference type="ARBA" id="ARBA00022989"/>
    </source>
</evidence>
<feature type="chain" id="PRO_5045535968" evidence="14">
    <location>
        <begin position="31"/>
        <end position="421"/>
    </location>
</feature>
<dbReference type="PROSITE" id="PS00136">
    <property type="entry name" value="SUBTILASE_ASP"/>
    <property type="match status" value="1"/>
</dbReference>
<dbReference type="InterPro" id="IPR050131">
    <property type="entry name" value="Peptidase_S8_subtilisin-like"/>
</dbReference>
<evidence type="ECO:0000256" key="14">
    <source>
        <dbReference type="SAM" id="SignalP"/>
    </source>
</evidence>
<dbReference type="Pfam" id="PF00082">
    <property type="entry name" value="Peptidase_S8"/>
    <property type="match status" value="1"/>
</dbReference>
<organism evidence="16 17">
    <name type="scientific">Streptomyces polyrhachis</name>
    <dbReference type="NCBI Taxonomy" id="1282885"/>
    <lineage>
        <taxon>Bacteria</taxon>
        <taxon>Bacillati</taxon>
        <taxon>Actinomycetota</taxon>
        <taxon>Actinomycetes</taxon>
        <taxon>Kitasatosporales</taxon>
        <taxon>Streptomycetaceae</taxon>
        <taxon>Streptomyces</taxon>
    </lineage>
</organism>
<keyword evidence="17" id="KW-1185">Reference proteome</keyword>
<comment type="caution">
    <text evidence="16">The sequence shown here is derived from an EMBL/GenBank/DDBJ whole genome shotgun (WGS) entry which is preliminary data.</text>
</comment>
<dbReference type="PROSITE" id="PS00137">
    <property type="entry name" value="SUBTILASE_HIS"/>
    <property type="match status" value="1"/>
</dbReference>
<keyword evidence="7 10" id="KW-0720">Serine protease</keyword>
<dbReference type="Gene3D" id="3.40.50.200">
    <property type="entry name" value="Peptidase S8/S53 domain"/>
    <property type="match status" value="1"/>
</dbReference>
<dbReference type="GO" id="GO:0006508">
    <property type="term" value="P:proteolysis"/>
    <property type="evidence" value="ECO:0007669"/>
    <property type="project" value="UniProtKB-KW"/>
</dbReference>
<evidence type="ECO:0000256" key="9">
    <source>
        <dbReference type="ARBA" id="ARBA00023136"/>
    </source>
</evidence>
<dbReference type="SUPFAM" id="SSF52743">
    <property type="entry name" value="Subtilisin-like"/>
    <property type="match status" value="1"/>
</dbReference>
<evidence type="ECO:0000256" key="10">
    <source>
        <dbReference type="PROSITE-ProRule" id="PRU01240"/>
    </source>
</evidence>
<dbReference type="InterPro" id="IPR000209">
    <property type="entry name" value="Peptidase_S8/S53_dom"/>
</dbReference>
<evidence type="ECO:0000256" key="3">
    <source>
        <dbReference type="ARBA" id="ARBA00022475"/>
    </source>
</evidence>
<dbReference type="PROSITE" id="PS51892">
    <property type="entry name" value="SUBTILASE"/>
    <property type="match status" value="1"/>
</dbReference>
<accession>A0ABW2GC04</accession>
<reference evidence="17" key="1">
    <citation type="journal article" date="2019" name="Int. J. Syst. Evol. Microbiol.">
        <title>The Global Catalogue of Microorganisms (GCM) 10K type strain sequencing project: providing services to taxonomists for standard genome sequencing and annotation.</title>
        <authorList>
            <consortium name="The Broad Institute Genomics Platform"/>
            <consortium name="The Broad Institute Genome Sequencing Center for Infectious Disease"/>
            <person name="Wu L."/>
            <person name="Ma J."/>
        </authorList>
    </citation>
    <scope>NUCLEOTIDE SEQUENCE [LARGE SCALE GENOMIC DNA]</scope>
    <source>
        <strain evidence="17">CGMCC 1.13681</strain>
    </source>
</reference>
<dbReference type="InterPro" id="IPR036852">
    <property type="entry name" value="Peptidase_S8/S53_dom_sf"/>
</dbReference>
<evidence type="ECO:0000259" key="15">
    <source>
        <dbReference type="Pfam" id="PF00082"/>
    </source>
</evidence>
<evidence type="ECO:0000256" key="1">
    <source>
        <dbReference type="ARBA" id="ARBA00004162"/>
    </source>
</evidence>
<feature type="signal peptide" evidence="14">
    <location>
        <begin position="1"/>
        <end position="30"/>
    </location>
</feature>
<evidence type="ECO:0000313" key="17">
    <source>
        <dbReference type="Proteomes" id="UP001596413"/>
    </source>
</evidence>
<evidence type="ECO:0000256" key="13">
    <source>
        <dbReference type="SAM" id="Phobius"/>
    </source>
</evidence>
<proteinExistence type="inferred from homology"/>
<evidence type="ECO:0000256" key="6">
    <source>
        <dbReference type="ARBA" id="ARBA00022801"/>
    </source>
</evidence>
<evidence type="ECO:0000256" key="11">
    <source>
        <dbReference type="RuleBase" id="RU003355"/>
    </source>
</evidence>
<dbReference type="PANTHER" id="PTHR43806">
    <property type="entry name" value="PEPTIDASE S8"/>
    <property type="match status" value="1"/>
</dbReference>
<evidence type="ECO:0000313" key="16">
    <source>
        <dbReference type="EMBL" id="MFC7218319.1"/>
    </source>
</evidence>
<keyword evidence="14" id="KW-0732">Signal</keyword>
<dbReference type="NCBIfam" id="TIGR03921">
    <property type="entry name" value="T7SS_mycosin"/>
    <property type="match status" value="1"/>
</dbReference>
<keyword evidence="6 10" id="KW-0378">Hydrolase</keyword>
<dbReference type="PANTHER" id="PTHR43806:SF11">
    <property type="entry name" value="CEREVISIN-RELATED"/>
    <property type="match status" value="1"/>
</dbReference>
<feature type="region of interest" description="Disordered" evidence="12">
    <location>
        <begin position="98"/>
        <end position="121"/>
    </location>
</feature>
<evidence type="ECO:0000256" key="2">
    <source>
        <dbReference type="ARBA" id="ARBA00011073"/>
    </source>
</evidence>
<dbReference type="EMBL" id="JBHSZO010000010">
    <property type="protein sequence ID" value="MFC7218319.1"/>
    <property type="molecule type" value="Genomic_DNA"/>
</dbReference>
<dbReference type="PRINTS" id="PR00723">
    <property type="entry name" value="SUBTILISIN"/>
</dbReference>
<dbReference type="GO" id="GO:0008233">
    <property type="term" value="F:peptidase activity"/>
    <property type="evidence" value="ECO:0007669"/>
    <property type="project" value="UniProtKB-KW"/>
</dbReference>
<dbReference type="InterPro" id="IPR023827">
    <property type="entry name" value="Peptidase_S8_Asp-AS"/>
</dbReference>
<feature type="domain" description="Peptidase S8/S53" evidence="15">
    <location>
        <begin position="65"/>
        <end position="337"/>
    </location>
</feature>
<evidence type="ECO:0000256" key="5">
    <source>
        <dbReference type="ARBA" id="ARBA00022692"/>
    </source>
</evidence>
<keyword evidence="4 10" id="KW-0645">Protease</keyword>
<dbReference type="PROSITE" id="PS00138">
    <property type="entry name" value="SUBTILASE_SER"/>
    <property type="match status" value="1"/>
</dbReference>
<protein>
    <submittedName>
        <fullName evidence="16">Type VII secretion-associated serine protease mycosin</fullName>
    </submittedName>
</protein>
<dbReference type="InterPro" id="IPR022398">
    <property type="entry name" value="Peptidase_S8_His-AS"/>
</dbReference>
<feature type="active site" description="Charge relay system" evidence="10">
    <location>
        <position position="129"/>
    </location>
</feature>
<evidence type="ECO:0000256" key="12">
    <source>
        <dbReference type="SAM" id="MobiDB-lite"/>
    </source>
</evidence>
<dbReference type="Proteomes" id="UP001596413">
    <property type="component" value="Unassembled WGS sequence"/>
</dbReference>
<evidence type="ECO:0000256" key="7">
    <source>
        <dbReference type="ARBA" id="ARBA00022825"/>
    </source>
</evidence>
<gene>
    <name evidence="16" type="primary">mycP</name>
    <name evidence="16" type="ORF">ACFQLX_09085</name>
</gene>
<evidence type="ECO:0000256" key="4">
    <source>
        <dbReference type="ARBA" id="ARBA00022670"/>
    </source>
</evidence>
<feature type="transmembrane region" description="Helical" evidence="13">
    <location>
        <begin position="386"/>
        <end position="405"/>
    </location>
</feature>
<comment type="similarity">
    <text evidence="2 10 11">Belongs to the peptidase S8 family.</text>
</comment>
<dbReference type="InterPro" id="IPR023834">
    <property type="entry name" value="T7SS_pept_S8A_mycosin"/>
</dbReference>
<keyword evidence="5 13" id="KW-0812">Transmembrane</keyword>
<keyword evidence="9 13" id="KW-0472">Membrane</keyword>
<name>A0ABW2GC04_9ACTN</name>
<keyword evidence="8 13" id="KW-1133">Transmembrane helix</keyword>
<dbReference type="InterPro" id="IPR015500">
    <property type="entry name" value="Peptidase_S8_subtilisin-rel"/>
</dbReference>
<keyword evidence="3" id="KW-1003">Cell membrane</keyword>
<dbReference type="InterPro" id="IPR023828">
    <property type="entry name" value="Peptidase_S8_Ser-AS"/>
</dbReference>
<feature type="active site" description="Charge relay system" evidence="10">
    <location>
        <position position="290"/>
    </location>
</feature>
<dbReference type="RefSeq" id="WP_386413642.1">
    <property type="nucleotide sequence ID" value="NZ_JBHSZO010000010.1"/>
</dbReference>
<sequence>MPRPPRPTAALVAVVAALLPLLWAAPPAAAQGSRCTFPAEVYKGRPWSLQRVNPEELWKAAGTKGAGVRIAVIDTGVDASHPQLRAAVDRTAGAKFLKGGAEKTAEKGTPPSRTAQLGAKNGTTDFVGHGTKIAGIIAARPADGTGFVGLAPEATIVPIIQNDENGSGTSDTLAEAIVYAVDRAKVQIINISQDTATALRADSALEQAVEYALRRNVLVIASAGNDGLGGAVKETYPAAYPGVLAVAASDRTNERASFSQSGAFVGVAAPGVDMVSTVPKGGHCSDNGTSFSAPYAAGVAALLRAKHADWTARQITARLQQTAQRTIRGRDRLVGWGVVDPVRALSGDAEPIDAPYEDHTTLSRAQLPTPARLPAGETEEQRTERLATYALVAAAALLALTAGAARVHRDRARRRGDAASR</sequence>